<name>A0A9D2BUY2_9FIRM</name>
<sequence length="57" mass="6184">MLTDDDRIQALQAALVDAVNAATLPLSVKALALENTLLRIQLAMQAVRGQREETHDA</sequence>
<dbReference type="AlphaFoldDB" id="A0A9D2BUY2"/>
<proteinExistence type="predicted"/>
<evidence type="ECO:0000313" key="1">
    <source>
        <dbReference type="EMBL" id="HIX94359.1"/>
    </source>
</evidence>
<reference evidence="1" key="1">
    <citation type="journal article" date="2021" name="PeerJ">
        <title>Extensive microbial diversity within the chicken gut microbiome revealed by metagenomics and culture.</title>
        <authorList>
            <person name="Gilroy R."/>
            <person name="Ravi A."/>
            <person name="Getino M."/>
            <person name="Pursley I."/>
            <person name="Horton D.L."/>
            <person name="Alikhan N.F."/>
            <person name="Baker D."/>
            <person name="Gharbi K."/>
            <person name="Hall N."/>
            <person name="Watson M."/>
            <person name="Adriaenssens E.M."/>
            <person name="Foster-Nyarko E."/>
            <person name="Jarju S."/>
            <person name="Secka A."/>
            <person name="Antonio M."/>
            <person name="Oren A."/>
            <person name="Chaudhuri R.R."/>
            <person name="La Ragione R."/>
            <person name="Hildebrand F."/>
            <person name="Pallen M.J."/>
        </authorList>
    </citation>
    <scope>NUCLEOTIDE SEQUENCE</scope>
    <source>
        <strain evidence="1">ChiHecec2B26-7398</strain>
    </source>
</reference>
<gene>
    <name evidence="1" type="ORF">H9846_02770</name>
</gene>
<reference evidence="1" key="2">
    <citation type="submission" date="2021-04" db="EMBL/GenBank/DDBJ databases">
        <authorList>
            <person name="Gilroy R."/>
        </authorList>
    </citation>
    <scope>NUCLEOTIDE SEQUENCE</scope>
    <source>
        <strain evidence="1">ChiHecec2B26-7398</strain>
    </source>
</reference>
<dbReference type="Proteomes" id="UP000886751">
    <property type="component" value="Unassembled WGS sequence"/>
</dbReference>
<dbReference type="EMBL" id="DXEI01000047">
    <property type="protein sequence ID" value="HIX94359.1"/>
    <property type="molecule type" value="Genomic_DNA"/>
</dbReference>
<accession>A0A9D2BUY2</accession>
<protein>
    <submittedName>
        <fullName evidence="1">Uncharacterized protein</fullName>
    </submittedName>
</protein>
<comment type="caution">
    <text evidence="1">The sequence shown here is derived from an EMBL/GenBank/DDBJ whole genome shotgun (WGS) entry which is preliminary data.</text>
</comment>
<evidence type="ECO:0000313" key="2">
    <source>
        <dbReference type="Proteomes" id="UP000886751"/>
    </source>
</evidence>
<organism evidence="1 2">
    <name type="scientific">Candidatus Gemmiger excrementipullorum</name>
    <dbReference type="NCBI Taxonomy" id="2838610"/>
    <lineage>
        <taxon>Bacteria</taxon>
        <taxon>Bacillati</taxon>
        <taxon>Bacillota</taxon>
        <taxon>Clostridia</taxon>
        <taxon>Eubacteriales</taxon>
        <taxon>Gemmiger</taxon>
    </lineage>
</organism>